<dbReference type="GO" id="GO:0036297">
    <property type="term" value="P:interstrand cross-link repair"/>
    <property type="evidence" value="ECO:0007669"/>
    <property type="project" value="InterPro"/>
</dbReference>
<feature type="domain" description="Fanconi anaemia group A protein N-terminal" evidence="1">
    <location>
        <begin position="153"/>
        <end position="492"/>
    </location>
</feature>
<evidence type="ECO:0000259" key="1">
    <source>
        <dbReference type="Pfam" id="PF15865"/>
    </source>
</evidence>
<dbReference type="Proteomes" id="UP001497482">
    <property type="component" value="Chromosome 20"/>
</dbReference>
<name>A0AAV2L5J7_KNICA</name>
<dbReference type="InterPro" id="IPR003516">
    <property type="entry name" value="FANCA"/>
</dbReference>
<accession>A0AAV2L5J7</accession>
<dbReference type="InterPro" id="IPR031729">
    <property type="entry name" value="Fanconi_A_N"/>
</dbReference>
<sequence length="504" mass="55858">MALSCSLGSQKRPVSSLFAGRLVKRPKCGPSVQEAALRLLQQNQNVDDLLTEVSLQDCLVSTVSSDPPLVPSAVSASLLLGELKREAERRRVPVTTVTVSVLVQRLKELTDATPEILRPTTRGQLCGLLQSCQELLSQGALCPDLLWNQLHREEKFPKLEVVFHLHSYNIISLQHILESQAGRPWLVSQLKALCSLSPTDETRPVQQRVLTWALQVLVGAGFDVDQVSTNKKLSVFCCSVLDLLLLWFLETVEKNESPSSAATGAQTWIELLDSSLCGSLVSAEAFQRFLTHCLRTTLTHQPRLTVSSAISLQSDWTFAKTCPLLTRLFRQLTVALELKKLFSDLQQILSTHEVNWRLVLGFLSTAVVYSSSAHATLSEVLDAMLRAAFQSYDLESLITAFVLARQAALEGPAVFSSYSHWFKRCFGGSSSPHAASKKALVFLLKFLSDLVPFEPPQYLKVHILHPPFVLTKHRSLLLEYVSLAKTRLADLKRTTGVSFSTDVI</sequence>
<dbReference type="AlphaFoldDB" id="A0AAV2L5J7"/>
<evidence type="ECO:0000313" key="3">
    <source>
        <dbReference type="Proteomes" id="UP001497482"/>
    </source>
</evidence>
<keyword evidence="3" id="KW-1185">Reference proteome</keyword>
<evidence type="ECO:0000313" key="2">
    <source>
        <dbReference type="EMBL" id="CAL1595714.1"/>
    </source>
</evidence>
<proteinExistence type="predicted"/>
<dbReference type="Pfam" id="PF15865">
    <property type="entry name" value="Fanconi_A_N"/>
    <property type="match status" value="1"/>
</dbReference>
<dbReference type="EMBL" id="OZ035842">
    <property type="protein sequence ID" value="CAL1595714.1"/>
    <property type="molecule type" value="Genomic_DNA"/>
</dbReference>
<gene>
    <name evidence="2" type="ORF">KC01_LOCUS24470</name>
</gene>
<reference evidence="2 3" key="1">
    <citation type="submission" date="2024-04" db="EMBL/GenBank/DDBJ databases">
        <authorList>
            <person name="Waldvogel A.-M."/>
            <person name="Schoenle A."/>
        </authorList>
    </citation>
    <scope>NUCLEOTIDE SEQUENCE [LARGE SCALE GENOMIC DNA]</scope>
</reference>
<dbReference type="GO" id="GO:0043240">
    <property type="term" value="C:Fanconi anaemia nuclear complex"/>
    <property type="evidence" value="ECO:0007669"/>
    <property type="project" value="InterPro"/>
</dbReference>
<dbReference type="PANTHER" id="PTHR12047">
    <property type="entry name" value="FANCONI ANEMIA GROUP A PROTEIN"/>
    <property type="match status" value="1"/>
</dbReference>
<organism evidence="2 3">
    <name type="scientific">Knipowitschia caucasica</name>
    <name type="common">Caucasian dwarf goby</name>
    <name type="synonym">Pomatoschistus caucasicus</name>
    <dbReference type="NCBI Taxonomy" id="637954"/>
    <lineage>
        <taxon>Eukaryota</taxon>
        <taxon>Metazoa</taxon>
        <taxon>Chordata</taxon>
        <taxon>Craniata</taxon>
        <taxon>Vertebrata</taxon>
        <taxon>Euteleostomi</taxon>
        <taxon>Actinopterygii</taxon>
        <taxon>Neopterygii</taxon>
        <taxon>Teleostei</taxon>
        <taxon>Neoteleostei</taxon>
        <taxon>Acanthomorphata</taxon>
        <taxon>Gobiaria</taxon>
        <taxon>Gobiiformes</taxon>
        <taxon>Gobioidei</taxon>
        <taxon>Gobiidae</taxon>
        <taxon>Gobiinae</taxon>
        <taxon>Knipowitschia</taxon>
    </lineage>
</organism>
<protein>
    <recommendedName>
        <fullName evidence="1">Fanconi anaemia group A protein N-terminal domain-containing protein</fullName>
    </recommendedName>
</protein>
<dbReference type="PANTHER" id="PTHR12047:SF2">
    <property type="entry name" value="FANCONI ANEMIA GROUP A PROTEIN"/>
    <property type="match status" value="1"/>
</dbReference>